<feature type="region of interest" description="Disordered" evidence="1">
    <location>
        <begin position="119"/>
        <end position="170"/>
    </location>
</feature>
<evidence type="ECO:0000313" key="2">
    <source>
        <dbReference type="EMBL" id="MCO4294507.1"/>
    </source>
</evidence>
<accession>A0A9X2F4C9</accession>
<comment type="caution">
    <text evidence="2">The sequence shown here is derived from an EMBL/GenBank/DDBJ whole genome shotgun (WGS) entry which is preliminary data.</text>
</comment>
<dbReference type="RefSeq" id="WP_252589542.1">
    <property type="nucleotide sequence ID" value="NZ_JAMWYS010000058.1"/>
</dbReference>
<gene>
    <name evidence="2" type="ORF">NF867_16715</name>
</gene>
<keyword evidence="3" id="KW-1185">Reference proteome</keyword>
<organism evidence="2 3">
    <name type="scientific">Solitalea agri</name>
    <dbReference type="NCBI Taxonomy" id="2953739"/>
    <lineage>
        <taxon>Bacteria</taxon>
        <taxon>Pseudomonadati</taxon>
        <taxon>Bacteroidota</taxon>
        <taxon>Sphingobacteriia</taxon>
        <taxon>Sphingobacteriales</taxon>
        <taxon>Sphingobacteriaceae</taxon>
        <taxon>Solitalea</taxon>
    </lineage>
</organism>
<sequence length="170" mass="18381">MTPSNKDAKKTSKKILEANIALKIKEALKDIEHGDSKKVAKTIQEASKKLARRILKASQEVDRELKKRVVTKPVATPPKVSKTRATKVVARVKKVVAKVEGTASNALEKPLITSAALPPVKQLKVTSPKTNTRGARINSKSAKAPQKNAPKVAGKPRRSNTEGDEELGHS</sequence>
<name>A0A9X2F4C9_9SPHI</name>
<proteinExistence type="predicted"/>
<dbReference type="Proteomes" id="UP001155182">
    <property type="component" value="Unassembled WGS sequence"/>
</dbReference>
<dbReference type="EMBL" id="JAMWYS010000058">
    <property type="protein sequence ID" value="MCO4294507.1"/>
    <property type="molecule type" value="Genomic_DNA"/>
</dbReference>
<evidence type="ECO:0000256" key="1">
    <source>
        <dbReference type="SAM" id="MobiDB-lite"/>
    </source>
</evidence>
<dbReference type="AlphaFoldDB" id="A0A9X2F4C9"/>
<feature type="compositionally biased region" description="Polar residues" evidence="1">
    <location>
        <begin position="124"/>
        <end position="141"/>
    </location>
</feature>
<evidence type="ECO:0000313" key="3">
    <source>
        <dbReference type="Proteomes" id="UP001155182"/>
    </source>
</evidence>
<reference evidence="2" key="1">
    <citation type="submission" date="2022-06" db="EMBL/GenBank/DDBJ databases">
        <title>Solitalea sp. MAHUQ-68 isolated from rhizospheric soil.</title>
        <authorList>
            <person name="Huq M.A."/>
        </authorList>
    </citation>
    <scope>NUCLEOTIDE SEQUENCE</scope>
    <source>
        <strain evidence="2">MAHUQ-68</strain>
    </source>
</reference>
<protein>
    <submittedName>
        <fullName evidence="2">Uncharacterized protein</fullName>
    </submittedName>
</protein>